<evidence type="ECO:0000256" key="15">
    <source>
        <dbReference type="SAM" id="Phobius"/>
    </source>
</evidence>
<dbReference type="InterPro" id="IPR001320">
    <property type="entry name" value="Iontro_rcpt_C"/>
</dbReference>
<dbReference type="SMART" id="SM00079">
    <property type="entry name" value="PBPe"/>
    <property type="match status" value="1"/>
</dbReference>
<dbReference type="FunFam" id="3.40.50.2300:FF:000188">
    <property type="entry name" value="Glutamate receptor"/>
    <property type="match status" value="1"/>
</dbReference>
<feature type="chain" id="PRO_5035869693" evidence="16">
    <location>
        <begin position="21"/>
        <end position="1026"/>
    </location>
</feature>
<keyword evidence="11" id="KW-0325">Glycoprotein</keyword>
<keyword evidence="10 18" id="KW-0675">Receptor</keyword>
<keyword evidence="9 15" id="KW-0472">Membrane</keyword>
<evidence type="ECO:0000256" key="8">
    <source>
        <dbReference type="ARBA" id="ARBA00023065"/>
    </source>
</evidence>
<organism evidence="18 19">
    <name type="scientific">Olea europaea subsp. europaea</name>
    <dbReference type="NCBI Taxonomy" id="158383"/>
    <lineage>
        <taxon>Eukaryota</taxon>
        <taxon>Viridiplantae</taxon>
        <taxon>Streptophyta</taxon>
        <taxon>Embryophyta</taxon>
        <taxon>Tracheophyta</taxon>
        <taxon>Spermatophyta</taxon>
        <taxon>Magnoliopsida</taxon>
        <taxon>eudicotyledons</taxon>
        <taxon>Gunneridae</taxon>
        <taxon>Pentapetalae</taxon>
        <taxon>asterids</taxon>
        <taxon>lamiids</taxon>
        <taxon>Lamiales</taxon>
        <taxon>Oleaceae</taxon>
        <taxon>Oleeae</taxon>
        <taxon>Olea</taxon>
    </lineage>
</organism>
<dbReference type="GO" id="GO:0016020">
    <property type="term" value="C:membrane"/>
    <property type="evidence" value="ECO:0007669"/>
    <property type="project" value="UniProtKB-SubCell"/>
</dbReference>
<feature type="signal peptide" evidence="16">
    <location>
        <begin position="1"/>
        <end position="20"/>
    </location>
</feature>
<comment type="subunit">
    <text evidence="3">May form heteromers.</text>
</comment>
<dbReference type="GO" id="GO:0015276">
    <property type="term" value="F:ligand-gated monoatomic ion channel activity"/>
    <property type="evidence" value="ECO:0007669"/>
    <property type="project" value="InterPro"/>
</dbReference>
<comment type="subcellular location">
    <subcellularLocation>
        <location evidence="1">Membrane</location>
        <topology evidence="1">Multi-pass membrane protein</topology>
    </subcellularLocation>
</comment>
<dbReference type="Pfam" id="PF01094">
    <property type="entry name" value="ANF_receptor"/>
    <property type="match status" value="1"/>
</dbReference>
<dbReference type="OrthoDB" id="5984008at2759"/>
<dbReference type="InterPro" id="IPR015683">
    <property type="entry name" value="Ionotropic_Glu_rcpt"/>
</dbReference>
<dbReference type="InterPro" id="IPR001828">
    <property type="entry name" value="ANF_lig-bd_rcpt"/>
</dbReference>
<evidence type="ECO:0000256" key="1">
    <source>
        <dbReference type="ARBA" id="ARBA00004141"/>
    </source>
</evidence>
<dbReference type="Pfam" id="PF00060">
    <property type="entry name" value="Lig_chan"/>
    <property type="match status" value="1"/>
</dbReference>
<proteinExistence type="inferred from homology"/>
<evidence type="ECO:0000256" key="2">
    <source>
        <dbReference type="ARBA" id="ARBA00008685"/>
    </source>
</evidence>
<evidence type="ECO:0000256" key="5">
    <source>
        <dbReference type="ARBA" id="ARBA00022692"/>
    </source>
</evidence>
<evidence type="ECO:0000256" key="14">
    <source>
        <dbReference type="ARBA" id="ARBA00049638"/>
    </source>
</evidence>
<evidence type="ECO:0000256" key="13">
    <source>
        <dbReference type="ARBA" id="ARBA00023303"/>
    </source>
</evidence>
<evidence type="ECO:0000256" key="3">
    <source>
        <dbReference type="ARBA" id="ARBA00011095"/>
    </source>
</evidence>
<dbReference type="InterPro" id="IPR017103">
    <property type="entry name" value="Iontropic_Glu_rcpt_pln"/>
</dbReference>
<protein>
    <submittedName>
        <fullName evidence="18">Glutamate receptor -like isoform X1</fullName>
    </submittedName>
</protein>
<comment type="caution">
    <text evidence="18">The sequence shown here is derived from an EMBL/GenBank/DDBJ whole genome shotgun (WGS) entry which is preliminary data.</text>
</comment>
<evidence type="ECO:0000256" key="9">
    <source>
        <dbReference type="ARBA" id="ARBA00023136"/>
    </source>
</evidence>
<evidence type="ECO:0000256" key="11">
    <source>
        <dbReference type="ARBA" id="ARBA00023180"/>
    </source>
</evidence>
<keyword evidence="4" id="KW-0813">Transport</keyword>
<keyword evidence="19" id="KW-1185">Reference proteome</keyword>
<dbReference type="AlphaFoldDB" id="A0A8S0SHN2"/>
<dbReference type="SUPFAM" id="SSF53850">
    <property type="entry name" value="Periplasmic binding protein-like II"/>
    <property type="match status" value="1"/>
</dbReference>
<keyword evidence="13" id="KW-0407">Ion channel</keyword>
<keyword evidence="12" id="KW-1071">Ligand-gated ion channel</keyword>
<dbReference type="CDD" id="cd13686">
    <property type="entry name" value="GluR_Plant"/>
    <property type="match status" value="1"/>
</dbReference>
<feature type="transmembrane region" description="Helical" evidence="15">
    <location>
        <begin position="601"/>
        <end position="620"/>
    </location>
</feature>
<gene>
    <name evidence="18" type="ORF">OLEA9_A091940</name>
</gene>
<comment type="similarity">
    <text evidence="2">Belongs to the glutamate-gated ion channel (TC 1.A.10.1) family.</text>
</comment>
<keyword evidence="5 15" id="KW-0812">Transmembrane</keyword>
<keyword evidence="7 15" id="KW-1133">Transmembrane helix</keyword>
<dbReference type="Gene3D" id="3.40.50.2300">
    <property type="match status" value="4"/>
</dbReference>
<evidence type="ECO:0000256" key="10">
    <source>
        <dbReference type="ARBA" id="ARBA00023170"/>
    </source>
</evidence>
<feature type="domain" description="Ionotropic glutamate receptor C-terminal" evidence="17">
    <location>
        <begin position="450"/>
        <end position="788"/>
    </location>
</feature>
<dbReference type="FunFam" id="3.40.190.10:FF:000054">
    <property type="entry name" value="Glutamate receptor"/>
    <property type="match status" value="1"/>
</dbReference>
<dbReference type="EMBL" id="CACTIH010005425">
    <property type="protein sequence ID" value="CAA2991482.1"/>
    <property type="molecule type" value="Genomic_DNA"/>
</dbReference>
<reference evidence="18 19" key="1">
    <citation type="submission" date="2019-12" db="EMBL/GenBank/DDBJ databases">
        <authorList>
            <person name="Alioto T."/>
            <person name="Alioto T."/>
            <person name="Gomez Garrido J."/>
        </authorList>
    </citation>
    <scope>NUCLEOTIDE SEQUENCE [LARGE SCALE GENOMIC DNA]</scope>
</reference>
<evidence type="ECO:0000256" key="16">
    <source>
        <dbReference type="SAM" id="SignalP"/>
    </source>
</evidence>
<evidence type="ECO:0000256" key="7">
    <source>
        <dbReference type="ARBA" id="ARBA00022989"/>
    </source>
</evidence>
<evidence type="ECO:0000259" key="17">
    <source>
        <dbReference type="SMART" id="SM00079"/>
    </source>
</evidence>
<evidence type="ECO:0000256" key="6">
    <source>
        <dbReference type="ARBA" id="ARBA00022729"/>
    </source>
</evidence>
<dbReference type="SUPFAM" id="SSF53822">
    <property type="entry name" value="Periplasmic binding protein-like I"/>
    <property type="match status" value="1"/>
</dbReference>
<evidence type="ECO:0000313" key="19">
    <source>
        <dbReference type="Proteomes" id="UP000594638"/>
    </source>
</evidence>
<dbReference type="InterPro" id="IPR044440">
    <property type="entry name" value="GABAb_receptor_plant_PBP1"/>
</dbReference>
<dbReference type="PIRSF" id="PIRSF037090">
    <property type="entry name" value="Iontro_Glu-like_rcpt_pln"/>
    <property type="match status" value="1"/>
</dbReference>
<dbReference type="FunFam" id="1.10.287.70:FF:000172">
    <property type="entry name" value="Glutamate receptor"/>
    <property type="match status" value="1"/>
</dbReference>
<dbReference type="PANTHER" id="PTHR34836">
    <property type="entry name" value="OS06G0188250 PROTEIN"/>
    <property type="match status" value="1"/>
</dbReference>
<accession>A0A8S0SHN2</accession>
<evidence type="ECO:0000256" key="12">
    <source>
        <dbReference type="ARBA" id="ARBA00023286"/>
    </source>
</evidence>
<dbReference type="Gene3D" id="3.40.190.10">
    <property type="entry name" value="Periplasmic binding protein-like II"/>
    <property type="match status" value="3"/>
</dbReference>
<keyword evidence="8" id="KW-0406">Ion transport</keyword>
<dbReference type="InterPro" id="IPR028082">
    <property type="entry name" value="Peripla_BP_I"/>
</dbReference>
<evidence type="ECO:0000256" key="4">
    <source>
        <dbReference type="ARBA" id="ARBA00022448"/>
    </source>
</evidence>
<evidence type="ECO:0000313" key="18">
    <source>
        <dbReference type="EMBL" id="CAA2991482.1"/>
    </source>
</evidence>
<dbReference type="Proteomes" id="UP000594638">
    <property type="component" value="Unassembled WGS sequence"/>
</dbReference>
<comment type="function">
    <text evidence="14">Glutamate-gated receptor that probably acts as a non-selective cation channel. May be involved in light-signal transduction and calcium homeostasis via the regulation of calcium influx into cells.</text>
</comment>
<dbReference type="CDD" id="cd19990">
    <property type="entry name" value="PBP1_GABAb_receptor_plant"/>
    <property type="match status" value="1"/>
</dbReference>
<feature type="transmembrane region" description="Helical" evidence="15">
    <location>
        <begin position="632"/>
        <end position="652"/>
    </location>
</feature>
<dbReference type="PANTHER" id="PTHR34836:SF1">
    <property type="entry name" value="OS09G0428600 PROTEIN"/>
    <property type="match status" value="1"/>
</dbReference>
<sequence length="1026" mass="116635">MSPLLYFLLIFSAVFMQAEAKENKKRCNCPGDCPHIFGRIGSVIDQSSRVGKEQKIAIQMAVDDYTQWLNCSKLDLHIKDSNGKFARAASTAIDLVKKENAQAIITALTLEEATLLSEFEEVSTTPIITIGSAAISPSQLFLQPSSVSQMNNDNSIRMQCAAAIIGYFRWRRVTVIYEQSNSFYSDSRLKTQLSESLKAFNSFVEFDLAFPSLTSLREPKTFIQEELKKLKSKRNGIFLLMQSSLEFSTILFEKAKKMGLMEKGYAWILFEDVVSLLDSLEPSSIRNMQGVIGFKTNFVDKSKNFQDFKFRFRKTFQSSYPEEEYPNPSMYALQAYDATAVIAKFLQNSKGKMNSSAFIKYISSSNFEGLIGKISFKNQKTSQNTTFQIINVIGKSYRQVALWSPEHGFSRDFIDHKRKGTRRKGKKCKELASIYWPGGEQTVPQESELKIGVPAMAAFHQFVHVSHDQVTNQTFFSGFSLEVFEAAIKLLLYRLPHVFVPFNGTYDELVIAVYNKTLDAAVGDMNILENRYRYADFSLPYLDNQVVMVVPAHKDLKRQGFIVVEAFEWKLWAVLAALSQCTAAIIYFNEKVNGNTEFADSFPEMIGSILWLSIIVLSFAHRESIRNNLSRLTLAIWLCVIVVVTASYTAVLSSMMTVPRLKPSIVDIDYLKNSNATVGCNGKGFVVKYLLETLKFNRANIKKIASISDYPEAFEKGQISAAFLISPHAKVFVAKNKRYVVAKPSFEVGGLAFVFPKGSSLTDDISQAILNMKENGAINQMEERILSLPTRTSSSEPDDKLSLGLEHFSGPLMVTSAIDAIVLCVIIIRVIDKGWSSDGYIHSWLMHRRIWWWVSFLFAKSHSLEFATILYEKEMKLGMMEKCYAWTLYDDIVNLLDSVDESVIQNMQGMVGLRQIIRTWTNLFKNLNSKFRRKFRSAYPEEEEHPNTRIDWELRTGIPAREACHQFVSVMYDQEEHETSFSRFSIALFEVAVKLIPYHLPYDLIPFDGTYDKTVVAVYKKVHIVT</sequence>
<dbReference type="Gramene" id="OE9A091940T1">
    <property type="protein sequence ID" value="OE9A091940C1"/>
    <property type="gene ID" value="OE9A091940"/>
</dbReference>
<name>A0A8S0SHN2_OLEEU</name>
<keyword evidence="6 16" id="KW-0732">Signal</keyword>